<proteinExistence type="predicted"/>
<accession>A0A532V0C7</accession>
<dbReference type="AlphaFoldDB" id="A0A532V0C7"/>
<organism evidence="2 3">
    <name type="scientific">candidate division LCP-89 bacterium B3_LCP</name>
    <dbReference type="NCBI Taxonomy" id="2012998"/>
    <lineage>
        <taxon>Bacteria</taxon>
        <taxon>Pseudomonadati</taxon>
        <taxon>Bacteria division LCP-89</taxon>
    </lineage>
</organism>
<feature type="domain" description="Secretion system C-terminal sorting" evidence="1">
    <location>
        <begin position="117"/>
        <end position="184"/>
    </location>
</feature>
<dbReference type="Proteomes" id="UP000319619">
    <property type="component" value="Unassembled WGS sequence"/>
</dbReference>
<dbReference type="Pfam" id="PF18962">
    <property type="entry name" value="Por_Secre_tail"/>
    <property type="match status" value="1"/>
</dbReference>
<sequence length="201" mass="22271">MATGDEIAIFDGNLCVGASVYEGEFPLVISCWKDDIATPVVVDGYESGNQMTFVWFDVSANQEITFETPPTIYSEPDDPIAPTHSGFGAGFYALRSMCYGIESIHQLPKEYKLGQNYPNPFNAQTVIPLELPQRSMVKIELFNMMGRNIGTMFEGIKEAGWPRVKYNASHLSSGVYFYRITADGLERGGKFADVGKLVLVK</sequence>
<name>A0A532V0C7_UNCL8</name>
<protein>
    <recommendedName>
        <fullName evidence="1">Secretion system C-terminal sorting domain-containing protein</fullName>
    </recommendedName>
</protein>
<reference evidence="2 3" key="1">
    <citation type="submission" date="2017-06" db="EMBL/GenBank/DDBJ databases">
        <title>Novel microbial phyla capable of carbon fixation and sulfur reduction in deep-sea sediments.</title>
        <authorList>
            <person name="Huang J."/>
            <person name="Baker B."/>
            <person name="Wang Y."/>
        </authorList>
    </citation>
    <scope>NUCLEOTIDE SEQUENCE [LARGE SCALE GENOMIC DNA]</scope>
    <source>
        <strain evidence="2">B3_LCP</strain>
    </source>
</reference>
<comment type="caution">
    <text evidence="2">The sequence shown here is derived from an EMBL/GenBank/DDBJ whole genome shotgun (WGS) entry which is preliminary data.</text>
</comment>
<dbReference type="EMBL" id="NJBN01000004">
    <property type="protein sequence ID" value="TKJ40663.1"/>
    <property type="molecule type" value="Genomic_DNA"/>
</dbReference>
<evidence type="ECO:0000259" key="1">
    <source>
        <dbReference type="Pfam" id="PF18962"/>
    </source>
</evidence>
<dbReference type="NCBIfam" id="TIGR04183">
    <property type="entry name" value="Por_Secre_tail"/>
    <property type="match status" value="1"/>
</dbReference>
<dbReference type="InterPro" id="IPR026444">
    <property type="entry name" value="Secre_tail"/>
</dbReference>
<gene>
    <name evidence="2" type="ORF">CEE37_06785</name>
</gene>
<evidence type="ECO:0000313" key="3">
    <source>
        <dbReference type="Proteomes" id="UP000319619"/>
    </source>
</evidence>
<evidence type="ECO:0000313" key="2">
    <source>
        <dbReference type="EMBL" id="TKJ40663.1"/>
    </source>
</evidence>